<keyword evidence="2" id="KW-0805">Transcription regulation</keyword>
<dbReference type="GO" id="GO:0005634">
    <property type="term" value="C:nucleus"/>
    <property type="evidence" value="ECO:0007669"/>
    <property type="project" value="TreeGrafter"/>
</dbReference>
<dbReference type="FunFam" id="1.20.5.170:FF:000025">
    <property type="entry name" value="nuclear factor interleukin-3-regulated protein-like"/>
    <property type="match status" value="1"/>
</dbReference>
<dbReference type="Pfam" id="PF07716">
    <property type="entry name" value="bZIP_2"/>
    <property type="match status" value="1"/>
</dbReference>
<dbReference type="PANTHER" id="PTHR15284">
    <property type="entry name" value="NUCLEAR FACTOR INTERLEUKIN-3-REGULATED PROTEIN"/>
    <property type="match status" value="1"/>
</dbReference>
<comment type="similarity">
    <text evidence="1">Belongs to the bZIP family. NFIL3 subfamily.</text>
</comment>
<evidence type="ECO:0000256" key="4">
    <source>
        <dbReference type="ARBA" id="ARBA00023163"/>
    </source>
</evidence>
<reference evidence="8" key="3">
    <citation type="submission" date="2025-05" db="UniProtKB">
        <authorList>
            <consortium name="Ensembl"/>
        </authorList>
    </citation>
    <scope>IDENTIFICATION</scope>
</reference>
<sequence length="258" mass="29155">MDPGPGPWNSALPVIRPSLRAQCLLGFGSRRPVTRRERVMVPPEKKDATYMSNRLKNNEAARRSREKRRLKDLLLEGQLLALSEENAHLRNEVLGLRYLSMCARKDTPASAGLEVLIQLLQAAACSPPVRLGFLLLWQGWRGQGSRTWMLRGRSPSALPLKRTPFCPGLTRSILAPSFLTGPQPGWCPARQWTVVLLSRGCPPCWLPRPPTPACLSACRRPSEGVQEPPQRRTDASFRLIRRKLHLIFFLIWKIANYL</sequence>
<feature type="domain" description="BZIP" evidence="6">
    <location>
        <begin position="47"/>
        <end position="97"/>
    </location>
</feature>
<organism evidence="7">
    <name type="scientific">Tetraodon nigroviridis</name>
    <name type="common">Spotted green pufferfish</name>
    <name type="synonym">Chelonodon nigroviridis</name>
    <dbReference type="NCBI Taxonomy" id="99883"/>
    <lineage>
        <taxon>Eukaryota</taxon>
        <taxon>Metazoa</taxon>
        <taxon>Chordata</taxon>
        <taxon>Craniata</taxon>
        <taxon>Vertebrata</taxon>
        <taxon>Euteleostomi</taxon>
        <taxon>Actinopterygii</taxon>
        <taxon>Neopterygii</taxon>
        <taxon>Teleostei</taxon>
        <taxon>Neoteleostei</taxon>
        <taxon>Acanthomorphata</taxon>
        <taxon>Eupercaria</taxon>
        <taxon>Tetraodontiformes</taxon>
        <taxon>Tetradontoidea</taxon>
        <taxon>Tetraodontidae</taxon>
        <taxon>Tetraodon</taxon>
    </lineage>
</organism>
<dbReference type="GeneTree" id="ENSGT00940000164108"/>
<evidence type="ECO:0000259" key="6">
    <source>
        <dbReference type="PROSITE" id="PS50217"/>
    </source>
</evidence>
<dbReference type="OrthoDB" id="6151507at2759"/>
<evidence type="ECO:0000256" key="3">
    <source>
        <dbReference type="ARBA" id="ARBA00023125"/>
    </source>
</evidence>
<dbReference type="GO" id="GO:0003677">
    <property type="term" value="F:DNA binding"/>
    <property type="evidence" value="ECO:0007669"/>
    <property type="project" value="UniProtKB-KW"/>
</dbReference>
<protein>
    <submittedName>
        <fullName evidence="7">(spotted green pufferfish) hypothetical protein</fullName>
    </submittedName>
</protein>
<dbReference type="SMART" id="SM00338">
    <property type="entry name" value="BRLZ"/>
    <property type="match status" value="1"/>
</dbReference>
<evidence type="ECO:0000256" key="2">
    <source>
        <dbReference type="ARBA" id="ARBA00023015"/>
    </source>
</evidence>
<dbReference type="InterPro" id="IPR046347">
    <property type="entry name" value="bZIP_sf"/>
</dbReference>
<dbReference type="EMBL" id="CAAE01010544">
    <property type="protein sequence ID" value="CAF93213.1"/>
    <property type="molecule type" value="Genomic_DNA"/>
</dbReference>
<keyword evidence="3" id="KW-0238">DNA-binding</keyword>
<keyword evidence="5" id="KW-0539">Nucleus</keyword>
<dbReference type="SUPFAM" id="SSF57959">
    <property type="entry name" value="Leucine zipper domain"/>
    <property type="match status" value="1"/>
</dbReference>
<dbReference type="InterPro" id="IPR047229">
    <property type="entry name" value="NFIL3-like"/>
</dbReference>
<dbReference type="GO" id="GO:0007623">
    <property type="term" value="P:circadian rhythm"/>
    <property type="evidence" value="ECO:0007669"/>
    <property type="project" value="TreeGrafter"/>
</dbReference>
<dbReference type="GO" id="GO:0003700">
    <property type="term" value="F:DNA-binding transcription factor activity"/>
    <property type="evidence" value="ECO:0007669"/>
    <property type="project" value="InterPro"/>
</dbReference>
<keyword evidence="4" id="KW-0804">Transcription</keyword>
<evidence type="ECO:0000256" key="5">
    <source>
        <dbReference type="ARBA" id="ARBA00023242"/>
    </source>
</evidence>
<dbReference type="Proteomes" id="UP000007303">
    <property type="component" value="Unassembled WGS sequence"/>
</dbReference>
<dbReference type="InterPro" id="IPR004827">
    <property type="entry name" value="bZIP"/>
</dbReference>
<reference evidence="7 9" key="1">
    <citation type="journal article" date="2004" name="Nature">
        <title>Genome duplication in the teleost fish Tetraodon nigroviridis reveals the early vertebrate proto-karyotype.</title>
        <authorList>
            <person name="Jaillon O."/>
            <person name="Aury J.-M."/>
            <person name="Brunet F."/>
            <person name="Petit J.-L."/>
            <person name="Stange-Thomann N."/>
            <person name="Mauceli E."/>
            <person name="Bouneau L."/>
            <person name="Fischer C."/>
            <person name="Ozouf-Costaz C."/>
            <person name="Bernot A."/>
            <person name="Nicaud S."/>
            <person name="Jaffe D."/>
            <person name="Fisher S."/>
            <person name="Lutfalla G."/>
            <person name="Dossat C."/>
            <person name="Segurens B."/>
            <person name="Dasilva C."/>
            <person name="Salanoubat M."/>
            <person name="Levy M."/>
            <person name="Boudet N."/>
            <person name="Castellano S."/>
            <person name="Anthouard V."/>
            <person name="Jubin C."/>
            <person name="Castelli V."/>
            <person name="Katinka M."/>
            <person name="Vacherie B."/>
            <person name="Biemont C."/>
            <person name="Skalli Z."/>
            <person name="Cattolico L."/>
            <person name="Poulain J."/>
            <person name="De Berardinis V."/>
            <person name="Cruaud C."/>
            <person name="Duprat S."/>
            <person name="Brottier P."/>
            <person name="Coutanceau J.-P."/>
            <person name="Gouzy J."/>
            <person name="Parra G."/>
            <person name="Lardier G."/>
            <person name="Chapple C."/>
            <person name="McKernan K.J."/>
            <person name="McEwan P."/>
            <person name="Bosak S."/>
            <person name="Kellis M."/>
            <person name="Volff J.-N."/>
            <person name="Guigo R."/>
            <person name="Zody M.C."/>
            <person name="Mesirov J."/>
            <person name="Lindblad-Toh K."/>
            <person name="Birren B."/>
            <person name="Nusbaum C."/>
            <person name="Kahn D."/>
            <person name="Robinson-Rechavi M."/>
            <person name="Laudet V."/>
            <person name="Schachter V."/>
            <person name="Quetier F."/>
            <person name="Saurin W."/>
            <person name="Scarpelli C."/>
            <person name="Wincker P."/>
            <person name="Lander E.S."/>
            <person name="Weissenbach J."/>
            <person name="Roest Crollius H."/>
        </authorList>
    </citation>
    <scope>NUCLEOTIDE SEQUENCE [LARGE SCALE GENOMIC DNA]</scope>
</reference>
<reference evidence="7" key="2">
    <citation type="submission" date="2004-02" db="EMBL/GenBank/DDBJ databases">
        <authorList>
            <consortium name="Genoscope"/>
            <consortium name="Whitehead Institute Centre for Genome Research"/>
        </authorList>
    </citation>
    <scope>NUCLEOTIDE SEQUENCE</scope>
</reference>
<dbReference type="STRING" id="99883.ENSTNIP00000007640"/>
<keyword evidence="9" id="KW-1185">Reference proteome</keyword>
<dbReference type="PROSITE" id="PS00036">
    <property type="entry name" value="BZIP_BASIC"/>
    <property type="match status" value="1"/>
</dbReference>
<dbReference type="AlphaFoldDB" id="Q4T1L9"/>
<evidence type="ECO:0000256" key="1">
    <source>
        <dbReference type="ARBA" id="ARBA00006079"/>
    </source>
</evidence>
<evidence type="ECO:0000313" key="7">
    <source>
        <dbReference type="EMBL" id="CAF93213.1"/>
    </source>
</evidence>
<dbReference type="HOGENOM" id="CLU_1077551_0_0_1"/>
<evidence type="ECO:0000313" key="9">
    <source>
        <dbReference type="Proteomes" id="UP000007303"/>
    </source>
</evidence>
<proteinExistence type="inferred from homology"/>
<dbReference type="Gene3D" id="1.20.5.170">
    <property type="match status" value="1"/>
</dbReference>
<dbReference type="KEGG" id="tng:GSTEN00008745G001"/>
<dbReference type="Ensembl" id="ENSTNIT00000007801.1">
    <property type="protein sequence ID" value="ENSTNIP00000007640.1"/>
    <property type="gene ID" value="ENSTNIG00000004975.1"/>
</dbReference>
<accession>Q4T1L9</accession>
<dbReference type="PANTHER" id="PTHR15284:SF6">
    <property type="entry name" value="HYPOTHETICAL LOC799271-RELATED"/>
    <property type="match status" value="1"/>
</dbReference>
<gene>
    <name evidence="7" type="ORF">GSTENG00008745001</name>
</gene>
<name>Q4T1L9_TETNG</name>
<evidence type="ECO:0000313" key="8">
    <source>
        <dbReference type="Ensembl" id="ENSTNIP00000007640.1"/>
    </source>
</evidence>
<dbReference type="PROSITE" id="PS50217">
    <property type="entry name" value="BZIP"/>
    <property type="match status" value="1"/>
</dbReference>